<organism evidence="1 2">
    <name type="scientific">Rangifer tarandus platyrhynchus</name>
    <name type="common">Svalbard reindeer</name>
    <dbReference type="NCBI Taxonomy" id="3082113"/>
    <lineage>
        <taxon>Eukaryota</taxon>
        <taxon>Metazoa</taxon>
        <taxon>Chordata</taxon>
        <taxon>Craniata</taxon>
        <taxon>Vertebrata</taxon>
        <taxon>Euteleostomi</taxon>
        <taxon>Mammalia</taxon>
        <taxon>Eutheria</taxon>
        <taxon>Laurasiatheria</taxon>
        <taxon>Artiodactyla</taxon>
        <taxon>Ruminantia</taxon>
        <taxon>Pecora</taxon>
        <taxon>Cervidae</taxon>
        <taxon>Odocoileinae</taxon>
        <taxon>Rangifer</taxon>
    </lineage>
</organism>
<gene>
    <name evidence="1" type="ORF">MRATA1EN1_LOCUS14444</name>
</gene>
<keyword evidence="2" id="KW-1185">Reference proteome</keyword>
<evidence type="ECO:0000313" key="1">
    <source>
        <dbReference type="EMBL" id="CAI9165482.1"/>
    </source>
</evidence>
<evidence type="ECO:0000313" key="2">
    <source>
        <dbReference type="Proteomes" id="UP001176941"/>
    </source>
</evidence>
<protein>
    <submittedName>
        <fullName evidence="1">Uncharacterized protein</fullName>
    </submittedName>
</protein>
<dbReference type="Proteomes" id="UP001176941">
    <property type="component" value="Chromosome 24"/>
</dbReference>
<dbReference type="EMBL" id="OX459960">
    <property type="protein sequence ID" value="CAI9165482.1"/>
    <property type="molecule type" value="Genomic_DNA"/>
</dbReference>
<sequence length="106" mass="11558">MEVLVCDRLEKCRNQSFTADGLRSTASGDFVKADITATHHRVSGVLGTFNSLAPKAYRIKTQSLFLTSEALITKLPISFPILPPSPLHTLTKPPCSLLPQISYACL</sequence>
<name>A0ABN8YV92_RANTA</name>
<proteinExistence type="predicted"/>
<accession>A0ABN8YV92</accession>
<reference evidence="1" key="1">
    <citation type="submission" date="2023-04" db="EMBL/GenBank/DDBJ databases">
        <authorList>
            <consortium name="ELIXIR-Norway"/>
        </authorList>
    </citation>
    <scope>NUCLEOTIDE SEQUENCE [LARGE SCALE GENOMIC DNA]</scope>
</reference>